<gene>
    <name evidence="1" type="ORF">K435DRAFT_802414</name>
</gene>
<proteinExistence type="predicted"/>
<accession>A0A4S8LME1</accession>
<protein>
    <submittedName>
        <fullName evidence="1">Uncharacterized protein</fullName>
    </submittedName>
</protein>
<keyword evidence="2" id="KW-1185">Reference proteome</keyword>
<organism evidence="1 2">
    <name type="scientific">Dendrothele bispora (strain CBS 962.96)</name>
    <dbReference type="NCBI Taxonomy" id="1314807"/>
    <lineage>
        <taxon>Eukaryota</taxon>
        <taxon>Fungi</taxon>
        <taxon>Dikarya</taxon>
        <taxon>Basidiomycota</taxon>
        <taxon>Agaricomycotina</taxon>
        <taxon>Agaricomycetes</taxon>
        <taxon>Agaricomycetidae</taxon>
        <taxon>Agaricales</taxon>
        <taxon>Agaricales incertae sedis</taxon>
        <taxon>Dendrothele</taxon>
    </lineage>
</organism>
<evidence type="ECO:0000313" key="2">
    <source>
        <dbReference type="Proteomes" id="UP000297245"/>
    </source>
</evidence>
<dbReference type="Proteomes" id="UP000297245">
    <property type="component" value="Unassembled WGS sequence"/>
</dbReference>
<name>A0A4S8LME1_DENBC</name>
<sequence>MYQSVLTGKGSIFIDNKLDLSLPASDDILASREARKAVTPVYAYQGSGSRLGPPITWSFYQVRSHEYWTQLTKEQQKKKTLTVTEQTEEKYVVGPLDFCGTAVVVKHGNGYEIFYASHPDFEQISSLLQKDLKPIFWFRRKLMQLTKKFIRKERKKTTSWTVAVRLRGRQPGKARNLLPTNSIIVQHFKKLRSKAWKNRRQSAVGSPWLRKTSDRIISEQMTNIVYGGFILLLNLSWQLICHPIWSSDTEDSGRFILSQQSKIWPGLATMPVVHGCCCCDHEKQHGPIQTRSDHYCACKV</sequence>
<evidence type="ECO:0000313" key="1">
    <source>
        <dbReference type="EMBL" id="THU89898.1"/>
    </source>
</evidence>
<dbReference type="EMBL" id="ML179353">
    <property type="protein sequence ID" value="THU89898.1"/>
    <property type="molecule type" value="Genomic_DNA"/>
</dbReference>
<reference evidence="1 2" key="1">
    <citation type="journal article" date="2019" name="Nat. Ecol. Evol.">
        <title>Megaphylogeny resolves global patterns of mushroom evolution.</title>
        <authorList>
            <person name="Varga T."/>
            <person name="Krizsan K."/>
            <person name="Foldi C."/>
            <person name="Dima B."/>
            <person name="Sanchez-Garcia M."/>
            <person name="Sanchez-Ramirez S."/>
            <person name="Szollosi G.J."/>
            <person name="Szarkandi J.G."/>
            <person name="Papp V."/>
            <person name="Albert L."/>
            <person name="Andreopoulos W."/>
            <person name="Angelini C."/>
            <person name="Antonin V."/>
            <person name="Barry K.W."/>
            <person name="Bougher N.L."/>
            <person name="Buchanan P."/>
            <person name="Buyck B."/>
            <person name="Bense V."/>
            <person name="Catcheside P."/>
            <person name="Chovatia M."/>
            <person name="Cooper J."/>
            <person name="Damon W."/>
            <person name="Desjardin D."/>
            <person name="Finy P."/>
            <person name="Geml J."/>
            <person name="Haridas S."/>
            <person name="Hughes K."/>
            <person name="Justo A."/>
            <person name="Karasinski D."/>
            <person name="Kautmanova I."/>
            <person name="Kiss B."/>
            <person name="Kocsube S."/>
            <person name="Kotiranta H."/>
            <person name="LaButti K.M."/>
            <person name="Lechner B.E."/>
            <person name="Liimatainen K."/>
            <person name="Lipzen A."/>
            <person name="Lukacs Z."/>
            <person name="Mihaltcheva S."/>
            <person name="Morgado L.N."/>
            <person name="Niskanen T."/>
            <person name="Noordeloos M.E."/>
            <person name="Ohm R.A."/>
            <person name="Ortiz-Santana B."/>
            <person name="Ovrebo C."/>
            <person name="Racz N."/>
            <person name="Riley R."/>
            <person name="Savchenko A."/>
            <person name="Shiryaev A."/>
            <person name="Soop K."/>
            <person name="Spirin V."/>
            <person name="Szebenyi C."/>
            <person name="Tomsovsky M."/>
            <person name="Tulloss R.E."/>
            <person name="Uehling J."/>
            <person name="Grigoriev I.V."/>
            <person name="Vagvolgyi C."/>
            <person name="Papp T."/>
            <person name="Martin F.M."/>
            <person name="Miettinen O."/>
            <person name="Hibbett D.S."/>
            <person name="Nagy L.G."/>
        </authorList>
    </citation>
    <scope>NUCLEOTIDE SEQUENCE [LARGE SCALE GENOMIC DNA]</scope>
    <source>
        <strain evidence="1 2">CBS 962.96</strain>
    </source>
</reference>
<dbReference type="AlphaFoldDB" id="A0A4S8LME1"/>